<dbReference type="AlphaFoldDB" id="A0A8T2AX49"/>
<dbReference type="EMBL" id="JAEFBK010000008">
    <property type="protein sequence ID" value="KAG7578703.1"/>
    <property type="molecule type" value="Genomic_DNA"/>
</dbReference>
<dbReference type="PANTHER" id="PTHR48024:SF56">
    <property type="entry name" value="HETEROGENEOUS NUCLEAR RIBONUCLEOPROTEIN A0"/>
    <property type="match status" value="1"/>
</dbReference>
<dbReference type="PANTHER" id="PTHR48024">
    <property type="entry name" value="GEO13361P1-RELATED"/>
    <property type="match status" value="1"/>
</dbReference>
<comment type="caution">
    <text evidence="5">The sequence shown here is derived from an EMBL/GenBank/DDBJ whole genome shotgun (WGS) entry which is preliminary data.</text>
</comment>
<organism evidence="5 6">
    <name type="scientific">Arabidopsis thaliana x Arabidopsis arenosa</name>
    <dbReference type="NCBI Taxonomy" id="1240361"/>
    <lineage>
        <taxon>Eukaryota</taxon>
        <taxon>Viridiplantae</taxon>
        <taxon>Streptophyta</taxon>
        <taxon>Embryophyta</taxon>
        <taxon>Tracheophyta</taxon>
        <taxon>Spermatophyta</taxon>
        <taxon>Magnoliopsida</taxon>
        <taxon>eudicotyledons</taxon>
        <taxon>Gunneridae</taxon>
        <taxon>Pentapetalae</taxon>
        <taxon>rosids</taxon>
        <taxon>malvids</taxon>
        <taxon>Brassicales</taxon>
        <taxon>Brassicaceae</taxon>
        <taxon>Camelineae</taxon>
        <taxon>Arabidopsis</taxon>
    </lineage>
</organism>
<feature type="domain" description="RRM" evidence="4">
    <location>
        <begin position="8"/>
        <end position="107"/>
    </location>
</feature>
<protein>
    <submittedName>
        <fullName evidence="5">RNA recognition motif domain</fullName>
    </submittedName>
</protein>
<evidence type="ECO:0000256" key="3">
    <source>
        <dbReference type="SAM" id="MobiDB-lite"/>
    </source>
</evidence>
<accession>A0A8T2AX49</accession>
<feature type="region of interest" description="Disordered" evidence="3">
    <location>
        <begin position="99"/>
        <end position="125"/>
    </location>
</feature>
<evidence type="ECO:0000256" key="2">
    <source>
        <dbReference type="PROSITE-ProRule" id="PRU00176"/>
    </source>
</evidence>
<feature type="compositionally biased region" description="Basic residues" evidence="3">
    <location>
        <begin position="108"/>
        <end position="125"/>
    </location>
</feature>
<evidence type="ECO:0000259" key="4">
    <source>
        <dbReference type="PROSITE" id="PS50102"/>
    </source>
</evidence>
<dbReference type="Proteomes" id="UP000694240">
    <property type="component" value="Chromosome 8"/>
</dbReference>
<dbReference type="GO" id="GO:0003723">
    <property type="term" value="F:RNA binding"/>
    <property type="evidence" value="ECO:0007669"/>
    <property type="project" value="UniProtKB-UniRule"/>
</dbReference>
<dbReference type="GO" id="GO:1990428">
    <property type="term" value="P:miRNA transport"/>
    <property type="evidence" value="ECO:0007669"/>
    <property type="project" value="TreeGrafter"/>
</dbReference>
<evidence type="ECO:0000313" key="6">
    <source>
        <dbReference type="Proteomes" id="UP000694240"/>
    </source>
</evidence>
<keyword evidence="1 2" id="KW-0694">RNA-binding</keyword>
<dbReference type="SMART" id="SM00360">
    <property type="entry name" value="RRM"/>
    <property type="match status" value="1"/>
</dbReference>
<name>A0A8T2AX49_9BRAS</name>
<keyword evidence="6" id="KW-1185">Reference proteome</keyword>
<sequence>MASANVEFTCYVGNLESDTEENDLKNAFSQFGDVIASNVIRERDYESDYEYYDSEDDYECESSVYMTTRKVYGFVTYKDEKSMKDAVKGMNGKKLGLKTINVQESHSSRRSRRRHDGGRVGSKRT</sequence>
<reference evidence="5 6" key="1">
    <citation type="submission" date="2020-12" db="EMBL/GenBank/DDBJ databases">
        <title>Concerted genomic and epigenomic changes stabilize Arabidopsis allopolyploids.</title>
        <authorList>
            <person name="Chen Z."/>
        </authorList>
    </citation>
    <scope>NUCLEOTIDE SEQUENCE [LARGE SCALE GENOMIC DNA]</scope>
    <source>
        <strain evidence="5">Allo738</strain>
        <tissue evidence="5">Leaf</tissue>
    </source>
</reference>
<gene>
    <name evidence="5" type="ORF">ISN45_Aa03g028760</name>
</gene>
<dbReference type="PROSITE" id="PS50102">
    <property type="entry name" value="RRM"/>
    <property type="match status" value="1"/>
</dbReference>
<proteinExistence type="predicted"/>
<evidence type="ECO:0000313" key="5">
    <source>
        <dbReference type="EMBL" id="KAG7578703.1"/>
    </source>
</evidence>
<dbReference type="InterPro" id="IPR000504">
    <property type="entry name" value="RRM_dom"/>
</dbReference>
<evidence type="ECO:0000256" key="1">
    <source>
        <dbReference type="ARBA" id="ARBA00022884"/>
    </source>
</evidence>
<dbReference type="InterPro" id="IPR050886">
    <property type="entry name" value="RNA-binding_reg"/>
</dbReference>
<dbReference type="Pfam" id="PF00076">
    <property type="entry name" value="RRM_1"/>
    <property type="match status" value="2"/>
</dbReference>